<dbReference type="PANTHER" id="PTHR33324:SF2">
    <property type="entry name" value="MYB_SANT-LIKE DNA-BINDING DOMAIN-CONTAINING PROTEIN"/>
    <property type="match status" value="1"/>
</dbReference>
<organism evidence="2 3">
    <name type="scientific">Puccinia graminis f. sp. tritici</name>
    <dbReference type="NCBI Taxonomy" id="56615"/>
    <lineage>
        <taxon>Eukaryota</taxon>
        <taxon>Fungi</taxon>
        <taxon>Dikarya</taxon>
        <taxon>Basidiomycota</taxon>
        <taxon>Pucciniomycotina</taxon>
        <taxon>Pucciniomycetes</taxon>
        <taxon>Pucciniales</taxon>
        <taxon>Pucciniaceae</taxon>
        <taxon>Puccinia</taxon>
    </lineage>
</organism>
<protein>
    <submittedName>
        <fullName evidence="2">Uncharacterized protein</fullName>
    </submittedName>
</protein>
<dbReference type="PANTHER" id="PTHR33324">
    <property type="entry name" value="EXPRESSED PROTEIN"/>
    <property type="match status" value="1"/>
</dbReference>
<feature type="compositionally biased region" description="Polar residues" evidence="1">
    <location>
        <begin position="1"/>
        <end position="11"/>
    </location>
</feature>
<name>A0A5B0SE63_PUCGR</name>
<dbReference type="EMBL" id="VDEP01000046">
    <property type="protein sequence ID" value="KAA1134734.1"/>
    <property type="molecule type" value="Genomic_DNA"/>
</dbReference>
<evidence type="ECO:0000256" key="1">
    <source>
        <dbReference type="SAM" id="MobiDB-lite"/>
    </source>
</evidence>
<accession>A0A5B0SE63</accession>
<dbReference type="Proteomes" id="UP000325313">
    <property type="component" value="Unassembled WGS sequence"/>
</dbReference>
<evidence type="ECO:0000313" key="3">
    <source>
        <dbReference type="Proteomes" id="UP000325313"/>
    </source>
</evidence>
<evidence type="ECO:0000313" key="2">
    <source>
        <dbReference type="EMBL" id="KAA1134734.1"/>
    </source>
</evidence>
<feature type="compositionally biased region" description="Basic and acidic residues" evidence="1">
    <location>
        <begin position="18"/>
        <end position="27"/>
    </location>
</feature>
<feature type="region of interest" description="Disordered" evidence="1">
    <location>
        <begin position="1"/>
        <end position="31"/>
    </location>
</feature>
<gene>
    <name evidence="2" type="ORF">PGTUg99_011601</name>
</gene>
<comment type="caution">
    <text evidence="2">The sequence shown here is derived from an EMBL/GenBank/DDBJ whole genome shotgun (WGS) entry which is preliminary data.</text>
</comment>
<proteinExistence type="predicted"/>
<dbReference type="AlphaFoldDB" id="A0A5B0SE63"/>
<reference evidence="2 3" key="1">
    <citation type="submission" date="2019-05" db="EMBL/GenBank/DDBJ databases">
        <title>Emergence of the Ug99 lineage of the wheat stem rust pathogen through somatic hybridization.</title>
        <authorList>
            <person name="Li F."/>
            <person name="Upadhyaya N.M."/>
            <person name="Sperschneider J."/>
            <person name="Matny O."/>
            <person name="Nguyen-Phuc H."/>
            <person name="Mago R."/>
            <person name="Raley C."/>
            <person name="Miller M.E."/>
            <person name="Silverstein K.A.T."/>
            <person name="Henningsen E."/>
            <person name="Hirsch C.D."/>
            <person name="Visser B."/>
            <person name="Pretorius Z.A."/>
            <person name="Steffenson B.J."/>
            <person name="Schwessinger B."/>
            <person name="Dodds P.N."/>
            <person name="Figueroa M."/>
        </authorList>
    </citation>
    <scope>NUCLEOTIDE SEQUENCE [LARGE SCALE GENOMIC DNA]</scope>
    <source>
        <strain evidence="2 3">Ug99</strain>
    </source>
</reference>
<sequence length="93" mass="10808">MSNNQELTSQGRTHRQRTRDLPWDRDSVNGGPTSMSILLNWLTTRGNYARWDAASFVRHERKQVCMEILTLMQTQGITHRHAMGYKSFNNSGR</sequence>